<name>C0CNW3_BLAHS</name>
<keyword evidence="2" id="KW-1185">Reference proteome</keyword>
<proteinExistence type="predicted"/>
<organism evidence="1 2">
    <name type="scientific">Blautia hydrogenotrophica (strain DSM 10507 / JCM 14656 / S5a33)</name>
    <name type="common">Ruminococcus hydrogenotrophicus</name>
    <dbReference type="NCBI Taxonomy" id="476272"/>
    <lineage>
        <taxon>Bacteria</taxon>
        <taxon>Bacillati</taxon>
        <taxon>Bacillota</taxon>
        <taxon>Clostridia</taxon>
        <taxon>Lachnospirales</taxon>
        <taxon>Lachnospiraceae</taxon>
        <taxon>Blautia</taxon>
    </lineage>
</organism>
<protein>
    <submittedName>
        <fullName evidence="1">Uncharacterized protein</fullName>
    </submittedName>
</protein>
<reference evidence="1 2" key="1">
    <citation type="submission" date="2009-01" db="EMBL/GenBank/DDBJ databases">
        <authorList>
            <person name="Fulton L."/>
            <person name="Clifton S."/>
            <person name="Fulton B."/>
            <person name="Xu J."/>
            <person name="Minx P."/>
            <person name="Pepin K.H."/>
            <person name="Johnson M."/>
            <person name="Bhonagiri V."/>
            <person name="Nash W.E."/>
            <person name="Mardis E.R."/>
            <person name="Wilson R.K."/>
        </authorList>
    </citation>
    <scope>NUCLEOTIDE SEQUENCE [LARGE SCALE GENOMIC DNA]</scope>
    <source>
        <strain evidence="2">DSM 10507 / JCM 14656 / S5a33</strain>
    </source>
</reference>
<dbReference type="HOGENOM" id="CLU_3305566_0_0_9"/>
<evidence type="ECO:0000313" key="2">
    <source>
        <dbReference type="Proteomes" id="UP000003100"/>
    </source>
</evidence>
<dbReference type="EMBL" id="ACBZ01000140">
    <property type="protein sequence ID" value="EEG48520.1"/>
    <property type="molecule type" value="Genomic_DNA"/>
</dbReference>
<gene>
    <name evidence="1" type="ORF">RUMHYD_02564</name>
</gene>
<sequence length="39" mass="4501">MAALVSKFDKLLCARIVPRQLVLVLQEKLVMLMRESPFL</sequence>
<comment type="caution">
    <text evidence="1">The sequence shown here is derived from an EMBL/GenBank/DDBJ whole genome shotgun (WGS) entry which is preliminary data.</text>
</comment>
<accession>C0CNW3</accession>
<evidence type="ECO:0000313" key="1">
    <source>
        <dbReference type="EMBL" id="EEG48520.1"/>
    </source>
</evidence>
<dbReference type="Proteomes" id="UP000003100">
    <property type="component" value="Unassembled WGS sequence"/>
</dbReference>
<reference evidence="1 2" key="2">
    <citation type="submission" date="2009-02" db="EMBL/GenBank/DDBJ databases">
        <title>Draft genome sequence of Blautia hydrogenotrophica DSM 10507 (Ruminococcus hydrogenotrophicus DSM 10507).</title>
        <authorList>
            <person name="Sudarsanam P."/>
            <person name="Ley R."/>
            <person name="Guruge J."/>
            <person name="Turnbaugh P.J."/>
            <person name="Mahowald M."/>
            <person name="Liep D."/>
            <person name="Gordon J."/>
        </authorList>
    </citation>
    <scope>NUCLEOTIDE SEQUENCE [LARGE SCALE GENOMIC DNA]</scope>
    <source>
        <strain evidence="2">DSM 10507 / JCM 14656 / S5a33</strain>
    </source>
</reference>
<dbReference type="PATRIC" id="fig|476272.21.peg.693"/>
<dbReference type="AlphaFoldDB" id="C0CNW3"/>